<dbReference type="GO" id="GO:0051959">
    <property type="term" value="F:dynein light intermediate chain binding"/>
    <property type="evidence" value="ECO:0007669"/>
    <property type="project" value="InterPro"/>
</dbReference>
<dbReference type="EMBL" id="QOIP01000009">
    <property type="protein sequence ID" value="RLU18400.1"/>
    <property type="molecule type" value="Genomic_DNA"/>
</dbReference>
<dbReference type="InterPro" id="IPR026983">
    <property type="entry name" value="DHC"/>
</dbReference>
<name>A0A3L8DD53_OOCBI</name>
<dbReference type="PANTHER" id="PTHR45703">
    <property type="entry name" value="DYNEIN HEAVY CHAIN"/>
    <property type="match status" value="1"/>
</dbReference>
<reference evidence="1 2" key="1">
    <citation type="journal article" date="2018" name="Genome Res.">
        <title>The genomic architecture and molecular evolution of ant odorant receptors.</title>
        <authorList>
            <person name="McKenzie S.K."/>
            <person name="Kronauer D.J.C."/>
        </authorList>
    </citation>
    <scope>NUCLEOTIDE SEQUENCE [LARGE SCALE GENOMIC DNA]</scope>
    <source>
        <strain evidence="1">Clonal line C1</strain>
    </source>
</reference>
<comment type="caution">
    <text evidence="1">The sequence shown here is derived from an EMBL/GenBank/DDBJ whole genome shotgun (WGS) entry which is preliminary data.</text>
</comment>
<dbReference type="Proteomes" id="UP000279307">
    <property type="component" value="Chromosome 9"/>
</dbReference>
<dbReference type="PANTHER" id="PTHR45703:SF1">
    <property type="entry name" value="DYNEINS HEAVY CHAIN"/>
    <property type="match status" value="1"/>
</dbReference>
<sequence>MVGWLGRAWEEPEVQPPPRGGFWVEKQMSKSVRKEIYLSYLDYETNERNIWIRIWPGMVVLCVSQIYWSLEVQNCLVDHATFALEVLYEKLKSQILKLIDLVRGQLSKQNRTTLNALITIDVHNMDVVKSLIKKQSNNEMDFEWLAQLRYYWEDDVYVRIIYSTIKYAYEYIGNCSRLVITPLTDRYIVS</sequence>
<dbReference type="GO" id="GO:0007018">
    <property type="term" value="P:microtubule-based movement"/>
    <property type="evidence" value="ECO:0007669"/>
    <property type="project" value="InterPro"/>
</dbReference>
<dbReference type="GO" id="GO:0045505">
    <property type="term" value="F:dynein intermediate chain binding"/>
    <property type="evidence" value="ECO:0007669"/>
    <property type="project" value="InterPro"/>
</dbReference>
<dbReference type="Gene3D" id="1.20.58.1120">
    <property type="match status" value="1"/>
</dbReference>
<gene>
    <name evidence="1" type="ORF">DMN91_008757</name>
</gene>
<accession>A0A3L8DD53</accession>
<evidence type="ECO:0000313" key="2">
    <source>
        <dbReference type="Proteomes" id="UP000279307"/>
    </source>
</evidence>
<proteinExistence type="predicted"/>
<dbReference type="GO" id="GO:0030286">
    <property type="term" value="C:dynein complex"/>
    <property type="evidence" value="ECO:0007669"/>
    <property type="project" value="InterPro"/>
</dbReference>
<dbReference type="AlphaFoldDB" id="A0A3L8DD53"/>
<dbReference type="FunFam" id="1.20.58.1120:FF:000001">
    <property type="entry name" value="dynein heavy chain 2, axonemal"/>
    <property type="match status" value="1"/>
</dbReference>
<organism evidence="1 2">
    <name type="scientific">Ooceraea biroi</name>
    <name type="common">Clonal raider ant</name>
    <name type="synonym">Cerapachys biroi</name>
    <dbReference type="NCBI Taxonomy" id="2015173"/>
    <lineage>
        <taxon>Eukaryota</taxon>
        <taxon>Metazoa</taxon>
        <taxon>Ecdysozoa</taxon>
        <taxon>Arthropoda</taxon>
        <taxon>Hexapoda</taxon>
        <taxon>Insecta</taxon>
        <taxon>Pterygota</taxon>
        <taxon>Neoptera</taxon>
        <taxon>Endopterygota</taxon>
        <taxon>Hymenoptera</taxon>
        <taxon>Apocrita</taxon>
        <taxon>Aculeata</taxon>
        <taxon>Formicoidea</taxon>
        <taxon>Formicidae</taxon>
        <taxon>Dorylinae</taxon>
        <taxon>Ooceraea</taxon>
    </lineage>
</organism>
<evidence type="ECO:0000313" key="1">
    <source>
        <dbReference type="EMBL" id="RLU18400.1"/>
    </source>
</evidence>
<protein>
    <submittedName>
        <fullName evidence="1">Uncharacterized protein</fullName>
    </submittedName>
</protein>